<comment type="catalytic activity">
    <reaction evidence="7 8 9">
        <text>alpha-D-glucose 6-phosphate = beta-D-fructose 6-phosphate</text>
        <dbReference type="Rhea" id="RHEA:11816"/>
        <dbReference type="ChEBI" id="CHEBI:57634"/>
        <dbReference type="ChEBI" id="CHEBI:58225"/>
        <dbReference type="EC" id="5.3.1.9"/>
    </reaction>
</comment>
<dbReference type="FunFam" id="3.40.50.10490:FF:000015">
    <property type="entry name" value="Glucose-6-phosphate isomerase"/>
    <property type="match status" value="1"/>
</dbReference>
<dbReference type="GO" id="GO:0006094">
    <property type="term" value="P:gluconeogenesis"/>
    <property type="evidence" value="ECO:0007669"/>
    <property type="project" value="UniProtKB-UniRule"/>
</dbReference>
<evidence type="ECO:0000256" key="3">
    <source>
        <dbReference type="ARBA" id="ARBA00022432"/>
    </source>
</evidence>
<dbReference type="GO" id="GO:0004347">
    <property type="term" value="F:glucose-6-phosphate isomerase activity"/>
    <property type="evidence" value="ECO:0007669"/>
    <property type="project" value="UniProtKB-UniRule"/>
</dbReference>
<dbReference type="GO" id="GO:0097367">
    <property type="term" value="F:carbohydrate derivative binding"/>
    <property type="evidence" value="ECO:0007669"/>
    <property type="project" value="InterPro"/>
</dbReference>
<comment type="similarity">
    <text evidence="2 8 9">Belongs to the GPI family.</text>
</comment>
<keyword evidence="4 8" id="KW-0963">Cytoplasm</keyword>
<proteinExistence type="inferred from homology"/>
<comment type="caution">
    <text evidence="8">Lacks conserved residue(s) required for the propagation of feature annotation.</text>
</comment>
<keyword evidence="5 8" id="KW-0324">Glycolysis</keyword>
<dbReference type="PROSITE" id="PS51463">
    <property type="entry name" value="P_GLUCOSE_ISOMERASE_3"/>
    <property type="match status" value="1"/>
</dbReference>
<comment type="subcellular location">
    <subcellularLocation>
        <location evidence="8">Cytoplasm</location>
    </subcellularLocation>
</comment>
<protein>
    <recommendedName>
        <fullName evidence="8">Glucose-6-phosphate isomerase</fullName>
        <shortName evidence="8">GPI</shortName>
        <ecNumber evidence="8">5.3.1.9</ecNumber>
    </recommendedName>
    <alternativeName>
        <fullName evidence="8">Phosphoglucose isomerase</fullName>
        <shortName evidence="8">PGI</shortName>
    </alternativeName>
    <alternativeName>
        <fullName evidence="8">Phosphohexose isomerase</fullName>
        <shortName evidence="8">PHI</shortName>
    </alternativeName>
</protein>
<evidence type="ECO:0000256" key="6">
    <source>
        <dbReference type="ARBA" id="ARBA00023235"/>
    </source>
</evidence>
<dbReference type="Proteomes" id="UP000010304">
    <property type="component" value="Unassembled WGS sequence"/>
</dbReference>
<dbReference type="CDD" id="cd05015">
    <property type="entry name" value="SIS_PGI_1"/>
    <property type="match status" value="1"/>
</dbReference>
<evidence type="ECO:0000256" key="8">
    <source>
        <dbReference type="HAMAP-Rule" id="MF_00473"/>
    </source>
</evidence>
<dbReference type="PRINTS" id="PR00662">
    <property type="entry name" value="G6PISOMERASE"/>
</dbReference>
<dbReference type="PANTHER" id="PTHR11469">
    <property type="entry name" value="GLUCOSE-6-PHOSPHATE ISOMERASE"/>
    <property type="match status" value="1"/>
</dbReference>
<dbReference type="InterPro" id="IPR046348">
    <property type="entry name" value="SIS_dom_sf"/>
</dbReference>
<gene>
    <name evidence="8 10" type="primary">pgi</name>
    <name evidence="10" type="ORF">HMPREF9180_0172</name>
</gene>
<evidence type="ECO:0000256" key="9">
    <source>
        <dbReference type="RuleBase" id="RU000612"/>
    </source>
</evidence>
<comment type="caution">
    <text evidence="10">The sequence shown here is derived from an EMBL/GenBank/DDBJ whole genome shotgun (WGS) entry which is preliminary data.</text>
</comment>
<comment type="pathway">
    <text evidence="8">Carbohydrate biosynthesis; gluconeogenesis.</text>
</comment>
<dbReference type="STRING" id="888746.HMPREF9180_0172"/>
<keyword evidence="11" id="KW-1185">Reference proteome</keyword>
<name>E8K9L7_9STRE</name>
<dbReference type="Gene3D" id="3.40.50.10490">
    <property type="entry name" value="Glucose-6-phosphate isomerase like protein, domain 1"/>
    <property type="match status" value="3"/>
</dbReference>
<dbReference type="EC" id="5.3.1.9" evidence="8"/>
<evidence type="ECO:0000313" key="11">
    <source>
        <dbReference type="Proteomes" id="UP000010304"/>
    </source>
</evidence>
<evidence type="ECO:0000256" key="2">
    <source>
        <dbReference type="ARBA" id="ARBA00006604"/>
    </source>
</evidence>
<dbReference type="InterPro" id="IPR001672">
    <property type="entry name" value="G6P_Isomerase"/>
</dbReference>
<evidence type="ECO:0000313" key="10">
    <source>
        <dbReference type="EMBL" id="EFX41129.1"/>
    </source>
</evidence>
<dbReference type="InterPro" id="IPR018189">
    <property type="entry name" value="Phosphoglucose_isomerase_CS"/>
</dbReference>
<evidence type="ECO:0000256" key="5">
    <source>
        <dbReference type="ARBA" id="ARBA00023152"/>
    </source>
</evidence>
<dbReference type="HAMAP" id="MF_00473">
    <property type="entry name" value="G6P_isomerase"/>
    <property type="match status" value="1"/>
</dbReference>
<dbReference type="InterPro" id="IPR035476">
    <property type="entry name" value="SIS_PGI_1"/>
</dbReference>
<evidence type="ECO:0000256" key="1">
    <source>
        <dbReference type="ARBA" id="ARBA00004926"/>
    </source>
</evidence>
<dbReference type="UniPathway" id="UPA00109">
    <property type="reaction ID" value="UER00181"/>
</dbReference>
<keyword evidence="6 8" id="KW-0413">Isomerase</keyword>
<dbReference type="NCBIfam" id="NF010697">
    <property type="entry name" value="PRK14097.1"/>
    <property type="match status" value="1"/>
</dbReference>
<dbReference type="SUPFAM" id="SSF53697">
    <property type="entry name" value="SIS domain"/>
    <property type="match status" value="1"/>
</dbReference>
<dbReference type="HOGENOM" id="CLU_037303_0_1_9"/>
<keyword evidence="3 8" id="KW-0312">Gluconeogenesis</keyword>
<dbReference type="GO" id="GO:0048029">
    <property type="term" value="F:monosaccharide binding"/>
    <property type="evidence" value="ECO:0007669"/>
    <property type="project" value="TreeGrafter"/>
</dbReference>
<dbReference type="PANTHER" id="PTHR11469:SF1">
    <property type="entry name" value="GLUCOSE-6-PHOSPHATE ISOMERASE"/>
    <property type="match status" value="1"/>
</dbReference>
<evidence type="ECO:0000256" key="4">
    <source>
        <dbReference type="ARBA" id="ARBA00022490"/>
    </source>
</evidence>
<feature type="active site" description="Proton donor" evidence="8">
    <location>
        <position position="321"/>
    </location>
</feature>
<sequence>MIKFGKIQYKNLKKSKVRVMIEKKKFWRNTMSHIKFDYSKVLDKFVAPHEVEYMQAQVTAADELIRKGTGAGSDFLGWLDLPENYDREEFDRILKAAEQIKADSDVLVVIGIGGSYLGAKAAIDFLNHHFANLQTKEERKAPQILYAGNSISSTYLADLVEYVADKDFSVNVISKSGTTTEPAIAFRVFKELLVKKYGQEEANKRIYATTDRQKGAVKVEADANGWETFVVPDDIGGRFSVLTAVGLLPIAASGADIKALMEGANAARKDYTSDKLSENEAYQYAAVRNILYRKGYATEILVNYEPSLQYFSEWWKQLAGESEGKDQKGIYPTSANFSTDLHSLGQFIQEGTRIMFETVVRIDKPRKNVIIPTLEEDLDGLGYLQGKDVDFVNKKATDGVLLAHTDGDVPNMYVTLPEQDAFTLGYTIYFFELAIALSGYLNAINPFDQPGVEAYKRNMFALLGKPGFEELSKELNARL</sequence>
<dbReference type="FunFam" id="3.40.50.10490:FF:000016">
    <property type="entry name" value="Glucose-6-phosphate isomerase"/>
    <property type="match status" value="1"/>
</dbReference>
<dbReference type="InterPro" id="IPR035482">
    <property type="entry name" value="SIS_PGI_2"/>
</dbReference>
<dbReference type="PROSITE" id="PS00765">
    <property type="entry name" value="P_GLUCOSE_ISOMERASE_1"/>
    <property type="match status" value="1"/>
</dbReference>
<dbReference type="UniPathway" id="UPA00138"/>
<dbReference type="AlphaFoldDB" id="E8K9L7"/>
<accession>E8K9L7</accession>
<comment type="function">
    <text evidence="8">Catalyzes the reversible isomerization of glucose-6-phosphate to fructose-6-phosphate.</text>
</comment>
<comment type="pathway">
    <text evidence="1 8 9">Carbohydrate degradation; glycolysis; D-glyceraldehyde 3-phosphate and glycerone phosphate from D-glucose: step 2/4.</text>
</comment>
<reference evidence="10 11" key="1">
    <citation type="submission" date="2010-12" db="EMBL/GenBank/DDBJ databases">
        <authorList>
            <person name="Muzny D."/>
            <person name="Qin X."/>
            <person name="Deng J."/>
            <person name="Jiang H."/>
            <person name="Liu Y."/>
            <person name="Qu J."/>
            <person name="Song X.-Z."/>
            <person name="Zhang L."/>
            <person name="Thornton R."/>
            <person name="Coyle M."/>
            <person name="Francisco L."/>
            <person name="Jackson L."/>
            <person name="Javaid M."/>
            <person name="Korchina V."/>
            <person name="Kovar C."/>
            <person name="Mata R."/>
            <person name="Mathew T."/>
            <person name="Ngo R."/>
            <person name="Nguyen L."/>
            <person name="Nguyen N."/>
            <person name="Okwuonu G."/>
            <person name="Ongeri F."/>
            <person name="Pham C."/>
            <person name="Simmons D."/>
            <person name="Wilczek-Boney K."/>
            <person name="Hale W."/>
            <person name="Jakkamsetti A."/>
            <person name="Pham P."/>
            <person name="Ruth R."/>
            <person name="San Lucas F."/>
            <person name="Warren J."/>
            <person name="Zhang J."/>
            <person name="Zhao Z."/>
            <person name="Zhou C."/>
            <person name="Zhu D."/>
            <person name="Lee S."/>
            <person name="Bess C."/>
            <person name="Blankenburg K."/>
            <person name="Forbes L."/>
            <person name="Fu Q."/>
            <person name="Gubbala S."/>
            <person name="Hirani K."/>
            <person name="Jayaseelan J.C."/>
            <person name="Lara F."/>
            <person name="Munidasa M."/>
            <person name="Palculict T."/>
            <person name="Patil S."/>
            <person name="Pu L.-L."/>
            <person name="Saada N."/>
            <person name="Tang L."/>
            <person name="Weissenberger G."/>
            <person name="Zhu Y."/>
            <person name="Hemphill L."/>
            <person name="Shang Y."/>
            <person name="Youmans B."/>
            <person name="Ayvaz T."/>
            <person name="Ross M."/>
            <person name="Santibanez J."/>
            <person name="Aqrawi P."/>
            <person name="Gross S."/>
            <person name="Joshi V."/>
            <person name="Fowler G."/>
            <person name="Nazareth L."/>
            <person name="Reid J."/>
            <person name="Worley K."/>
            <person name="Petrosino J."/>
            <person name="Highlander S."/>
            <person name="Gibbs R."/>
        </authorList>
    </citation>
    <scope>NUCLEOTIDE SEQUENCE [LARGE SCALE GENOMIC DNA]</scope>
    <source>
        <strain evidence="10 11">ATCC 700780</strain>
    </source>
</reference>
<dbReference type="CDD" id="cd05016">
    <property type="entry name" value="SIS_PGI_2"/>
    <property type="match status" value="1"/>
</dbReference>
<dbReference type="GO" id="GO:0005829">
    <property type="term" value="C:cytosol"/>
    <property type="evidence" value="ECO:0007669"/>
    <property type="project" value="TreeGrafter"/>
</dbReference>
<feature type="active site" evidence="8">
    <location>
        <position position="456"/>
    </location>
</feature>
<dbReference type="GO" id="GO:0006096">
    <property type="term" value="P:glycolytic process"/>
    <property type="evidence" value="ECO:0007669"/>
    <property type="project" value="UniProtKB-UniRule"/>
</dbReference>
<evidence type="ECO:0000256" key="7">
    <source>
        <dbReference type="ARBA" id="ARBA00029321"/>
    </source>
</evidence>
<dbReference type="GO" id="GO:0051156">
    <property type="term" value="P:glucose 6-phosphate metabolic process"/>
    <property type="evidence" value="ECO:0007669"/>
    <property type="project" value="TreeGrafter"/>
</dbReference>
<dbReference type="PROSITE" id="PS00174">
    <property type="entry name" value="P_GLUCOSE_ISOMERASE_2"/>
    <property type="match status" value="1"/>
</dbReference>
<dbReference type="eggNOG" id="COG0166">
    <property type="taxonomic scope" value="Bacteria"/>
</dbReference>
<dbReference type="EMBL" id="AEVF01000003">
    <property type="protein sequence ID" value="EFX41129.1"/>
    <property type="molecule type" value="Genomic_DNA"/>
</dbReference>
<dbReference type="Pfam" id="PF00342">
    <property type="entry name" value="PGI"/>
    <property type="match status" value="1"/>
</dbReference>
<organism evidence="10 11">
    <name type="scientific">Streptococcus peroris ATCC 700780</name>
    <dbReference type="NCBI Taxonomy" id="888746"/>
    <lineage>
        <taxon>Bacteria</taxon>
        <taxon>Bacillati</taxon>
        <taxon>Bacillota</taxon>
        <taxon>Bacilli</taxon>
        <taxon>Lactobacillales</taxon>
        <taxon>Streptococcaceae</taxon>
        <taxon>Streptococcus</taxon>
    </lineage>
</organism>